<evidence type="ECO:0000256" key="4">
    <source>
        <dbReference type="ARBA" id="ARBA00022679"/>
    </source>
</evidence>
<keyword evidence="2" id="KW-0678">Repressor</keyword>
<dbReference type="Gene3D" id="3.40.630.30">
    <property type="match status" value="1"/>
</dbReference>
<dbReference type="PANTHER" id="PTHR36449:SF1">
    <property type="entry name" value="ACETYLTRANSFERASE"/>
    <property type="match status" value="1"/>
</dbReference>
<reference evidence="8 9" key="1">
    <citation type="submission" date="2017-01" db="EMBL/GenBank/DDBJ databases">
        <title>Deconstructing symbiosis and pathogenesis requirements using a combined genomic-metabolomic approach.</title>
        <authorList>
            <person name="Tobias N.J."/>
            <person name="Wolff H."/>
            <person name="Djahanschiri B."/>
            <person name="Ebersberger I."/>
            <person name="Bode H.B."/>
        </authorList>
    </citation>
    <scope>NUCLEOTIDE SEQUENCE [LARGE SCALE GENOMIC DNA]</scope>
    <source>
        <strain evidence="8 9">DSM 4764</strain>
    </source>
</reference>
<dbReference type="EMBL" id="MUBK01000061">
    <property type="protein sequence ID" value="OTA15164.1"/>
    <property type="molecule type" value="Genomic_DNA"/>
</dbReference>
<evidence type="ECO:0000313" key="8">
    <source>
        <dbReference type="EMBL" id="OTA15164.1"/>
    </source>
</evidence>
<dbReference type="PANTHER" id="PTHR36449">
    <property type="entry name" value="ACETYLTRANSFERASE-RELATED"/>
    <property type="match status" value="1"/>
</dbReference>
<gene>
    <name evidence="8" type="ORF">Xbed_03613</name>
</gene>
<evidence type="ECO:0000259" key="7">
    <source>
        <dbReference type="Pfam" id="PF13508"/>
    </source>
</evidence>
<feature type="domain" description="N-acetyltransferase" evidence="7">
    <location>
        <begin position="44"/>
        <end position="145"/>
    </location>
</feature>
<dbReference type="SUPFAM" id="SSF55729">
    <property type="entry name" value="Acyl-CoA N-acyltransferases (Nat)"/>
    <property type="match status" value="1"/>
</dbReference>
<sequence length="171" mass="18918">MGISAPEILTAEHNINDFYCQHETLNEWLSRRALKNNKLGASRTFVICKGGTKDVIGYYCLSAGSIHHIESTPSLKRNMPDPIPVVLLGRLAVDVEYQGKKLGALLLQDAWKRVVSTAEQVGISAIIVHALDESARTFYTRLGFAQSPLEPYTLMLPLGPVNVDSFSFRSE</sequence>
<proteinExistence type="inferred from homology"/>
<keyword evidence="5" id="KW-0012">Acyltransferase</keyword>
<evidence type="ECO:0000256" key="2">
    <source>
        <dbReference type="ARBA" id="ARBA00022491"/>
    </source>
</evidence>
<evidence type="ECO:0000256" key="1">
    <source>
        <dbReference type="ARBA" id="ARBA00009342"/>
    </source>
</evidence>
<name>A0A1Y2S928_9GAMM</name>
<evidence type="ECO:0000256" key="3">
    <source>
        <dbReference type="ARBA" id="ARBA00022649"/>
    </source>
</evidence>
<dbReference type="RefSeq" id="WP_086114202.1">
    <property type="nucleotide sequence ID" value="NZ_CAWNHF010000169.1"/>
</dbReference>
<comment type="similarity">
    <text evidence="1">Belongs to the acetyltransferase family. GNAT subfamily.</text>
</comment>
<dbReference type="Pfam" id="PF13508">
    <property type="entry name" value="Acetyltransf_7"/>
    <property type="match status" value="1"/>
</dbReference>
<comment type="caution">
    <text evidence="8">The sequence shown here is derived from an EMBL/GenBank/DDBJ whole genome shotgun (WGS) entry which is preliminary data.</text>
</comment>
<dbReference type="AlphaFoldDB" id="A0A1Y2S928"/>
<dbReference type="InterPro" id="IPR000182">
    <property type="entry name" value="GNAT_dom"/>
</dbReference>
<keyword evidence="9" id="KW-1185">Reference proteome</keyword>
<dbReference type="Proteomes" id="UP000194204">
    <property type="component" value="Unassembled WGS sequence"/>
</dbReference>
<protein>
    <submittedName>
        <fullName evidence="8">GCN5 family acetyltransferase</fullName>
    </submittedName>
</protein>
<comment type="catalytic activity">
    <reaction evidence="6">
        <text>glycyl-tRNA(Gly) + acetyl-CoA = N-acetylglycyl-tRNA(Gly) + CoA + H(+)</text>
        <dbReference type="Rhea" id="RHEA:81867"/>
        <dbReference type="Rhea" id="RHEA-COMP:9683"/>
        <dbReference type="Rhea" id="RHEA-COMP:19766"/>
        <dbReference type="ChEBI" id="CHEBI:15378"/>
        <dbReference type="ChEBI" id="CHEBI:57287"/>
        <dbReference type="ChEBI" id="CHEBI:57288"/>
        <dbReference type="ChEBI" id="CHEBI:78522"/>
        <dbReference type="ChEBI" id="CHEBI:232036"/>
    </reaction>
</comment>
<evidence type="ECO:0000256" key="6">
    <source>
        <dbReference type="ARBA" id="ARBA00049880"/>
    </source>
</evidence>
<evidence type="ECO:0000313" key="9">
    <source>
        <dbReference type="Proteomes" id="UP000194204"/>
    </source>
</evidence>
<dbReference type="STRING" id="40578.Xbed_03613"/>
<dbReference type="InterPro" id="IPR016181">
    <property type="entry name" value="Acyl_CoA_acyltransferase"/>
</dbReference>
<dbReference type="OrthoDB" id="9799147at2"/>
<keyword evidence="4 8" id="KW-0808">Transferase</keyword>
<evidence type="ECO:0000256" key="5">
    <source>
        <dbReference type="ARBA" id="ARBA00023315"/>
    </source>
</evidence>
<accession>A0A1Y2S928</accession>
<keyword evidence="3" id="KW-1277">Toxin-antitoxin system</keyword>
<dbReference type="GO" id="GO:0016747">
    <property type="term" value="F:acyltransferase activity, transferring groups other than amino-acyl groups"/>
    <property type="evidence" value="ECO:0007669"/>
    <property type="project" value="InterPro"/>
</dbReference>
<organism evidence="8 9">
    <name type="scientific">Xenorhabdus beddingii</name>
    <dbReference type="NCBI Taxonomy" id="40578"/>
    <lineage>
        <taxon>Bacteria</taxon>
        <taxon>Pseudomonadati</taxon>
        <taxon>Pseudomonadota</taxon>
        <taxon>Gammaproteobacteria</taxon>
        <taxon>Enterobacterales</taxon>
        <taxon>Morganellaceae</taxon>
        <taxon>Xenorhabdus</taxon>
    </lineage>
</organism>